<proteinExistence type="predicted"/>
<evidence type="ECO:0000259" key="5">
    <source>
        <dbReference type="PROSITE" id="PS51007"/>
    </source>
</evidence>
<dbReference type="Proteomes" id="UP000184041">
    <property type="component" value="Unassembled WGS sequence"/>
</dbReference>
<reference evidence="6 7" key="1">
    <citation type="submission" date="2016-11" db="EMBL/GenBank/DDBJ databases">
        <authorList>
            <person name="Jaros S."/>
            <person name="Januszkiewicz K."/>
            <person name="Wedrychowicz H."/>
        </authorList>
    </citation>
    <scope>NUCLEOTIDE SEQUENCE [LARGE SCALE GENOMIC DNA]</scope>
    <source>
        <strain evidence="6 7">DSM 21986</strain>
    </source>
</reference>
<sequence>MIRSYSVFLLCLFIIVGCTDPNSDADMKSGETESDQNNQAGSYEVMDYGPVISESIRKAWPEGSIVRKGLAIRLDHGAAFIFDTDLVGMAAAAAGGWLDISKTDYTSYKGSDIAAVEGRQVFGSPEIAGWAQDGTFNAPRASGLGSIPRDWAHYKGYYRNGDKIVLSYRVGGTDILEYPEAIKEDGKLVFARNINIPETEHSLQALLLEKRDGWSLIQDGTREIGLSTGDGALVVRLAGTSGHARLHYEEGRVELHIPPQEEPATTRVLIYEASDYTNRFRDLPAELADITDPEPLTHGGPARWEQELVVSGNKGQGAFAYAVDQIPVPFDNPWGSWMRLSGIDFFEDGKRAAISTWNGDVWVVSGIDNELEEVSWRRYASGLFYPMGLAVVDGKIYVNERSQLTRLHDLNSDGEADYYENFNNDRLVYPRAHSLELQVDSEGYFYFFKNGNRVPGEVPGHGALMRVSPDGSERQQYASGLRGANTLGIGPDKTILSADQQGNWVPVERIDLIKPNSFYGFRPHGGTGRPVGSFEPPVAWIPYDVNNSSGSLTYTDEDRWGPLSGRWVLGSYGQADLQVVLTQELAEGKMQGATVKLPVESKSGLIRGTVNPADGQLYLVGLRGWTTLGKADGSFERIRYTGGKVYLPTDFRITPRGVELTFSEPLDPGSAENRQNYHLQRWEYIYSQQYGSPEISLRNPEAEGRDSVTVQSAKLSEDGRSVFLEIPDMRSVMQMKVEYDLAFEDGKSASNALYPTVNWLSKEEADKRPEWQQRMIARHRQKASDKEEIVEEESGQQFISEKFQQGKEIFQQNCASCHVRGGAAPSLDESEWAGSSPEAVVRILLHGKRGNRGIMTPFEWMDNEQIASVVSFIRQNWHEKEPITSAQVEEIRRDTRNREELWTEEELKNLE</sequence>
<dbReference type="PANTHER" id="PTHR33546">
    <property type="entry name" value="LARGE, MULTIFUNCTIONAL SECRETED PROTEIN-RELATED"/>
    <property type="match status" value="1"/>
</dbReference>
<dbReference type="SUPFAM" id="SSF50952">
    <property type="entry name" value="Soluble quinoprotein glucose dehydrogenase"/>
    <property type="match status" value="1"/>
</dbReference>
<keyword evidence="1 4" id="KW-0349">Heme</keyword>
<gene>
    <name evidence="6" type="ORF">SAMN05443144_105119</name>
</gene>
<dbReference type="PANTHER" id="PTHR33546:SF1">
    <property type="entry name" value="LARGE, MULTIFUNCTIONAL SECRETED PROTEIN"/>
    <property type="match status" value="1"/>
</dbReference>
<dbReference type="InterPro" id="IPR011041">
    <property type="entry name" value="Quinoprot_gluc/sorb_DH_b-prop"/>
</dbReference>
<evidence type="ECO:0000256" key="3">
    <source>
        <dbReference type="ARBA" id="ARBA00023004"/>
    </source>
</evidence>
<feature type="domain" description="Cytochrome c" evidence="5">
    <location>
        <begin position="801"/>
        <end position="877"/>
    </location>
</feature>
<dbReference type="GO" id="GO:0046872">
    <property type="term" value="F:metal ion binding"/>
    <property type="evidence" value="ECO:0007669"/>
    <property type="project" value="UniProtKB-KW"/>
</dbReference>
<evidence type="ECO:0000256" key="2">
    <source>
        <dbReference type="ARBA" id="ARBA00022723"/>
    </source>
</evidence>
<dbReference type="GO" id="GO:0020037">
    <property type="term" value="F:heme binding"/>
    <property type="evidence" value="ECO:0007669"/>
    <property type="project" value="InterPro"/>
</dbReference>
<keyword evidence="2 4" id="KW-0479">Metal-binding</keyword>
<dbReference type="GO" id="GO:0009055">
    <property type="term" value="F:electron transfer activity"/>
    <property type="evidence" value="ECO:0007669"/>
    <property type="project" value="InterPro"/>
</dbReference>
<dbReference type="Pfam" id="PF13442">
    <property type="entry name" value="Cytochrome_CBB3"/>
    <property type="match status" value="1"/>
</dbReference>
<keyword evidence="3 4" id="KW-0408">Iron</keyword>
<evidence type="ECO:0000256" key="1">
    <source>
        <dbReference type="ARBA" id="ARBA00022617"/>
    </source>
</evidence>
<dbReference type="InterPro" id="IPR046476">
    <property type="entry name" value="DUF6797"/>
</dbReference>
<dbReference type="InterPro" id="IPR036909">
    <property type="entry name" value="Cyt_c-like_dom_sf"/>
</dbReference>
<evidence type="ECO:0000256" key="4">
    <source>
        <dbReference type="PROSITE-ProRule" id="PRU00433"/>
    </source>
</evidence>
<dbReference type="OrthoDB" id="9814063at2"/>
<accession>A0A1M4YPH4</accession>
<dbReference type="InterPro" id="IPR011042">
    <property type="entry name" value="6-blade_b-propeller_TolB-like"/>
</dbReference>
<keyword evidence="7" id="KW-1185">Reference proteome</keyword>
<dbReference type="Gene3D" id="2.120.10.30">
    <property type="entry name" value="TolB, C-terminal domain"/>
    <property type="match status" value="1"/>
</dbReference>
<name>A0A1M4YPH4_9BACT</name>
<organism evidence="6 7">
    <name type="scientific">Fodinibius roseus</name>
    <dbReference type="NCBI Taxonomy" id="1194090"/>
    <lineage>
        <taxon>Bacteria</taxon>
        <taxon>Pseudomonadati</taxon>
        <taxon>Balneolota</taxon>
        <taxon>Balneolia</taxon>
        <taxon>Balneolales</taxon>
        <taxon>Balneolaceae</taxon>
        <taxon>Fodinibius</taxon>
    </lineage>
</organism>
<dbReference type="EMBL" id="FQUS01000005">
    <property type="protein sequence ID" value="SHF07553.1"/>
    <property type="molecule type" value="Genomic_DNA"/>
</dbReference>
<dbReference type="AlphaFoldDB" id="A0A1M4YPH4"/>
<dbReference type="Pfam" id="PF20601">
    <property type="entry name" value="DUF6797"/>
    <property type="match status" value="1"/>
</dbReference>
<dbReference type="PROSITE" id="PS51257">
    <property type="entry name" value="PROKAR_LIPOPROTEIN"/>
    <property type="match status" value="1"/>
</dbReference>
<evidence type="ECO:0000313" key="6">
    <source>
        <dbReference type="EMBL" id="SHF07553.1"/>
    </source>
</evidence>
<protein>
    <submittedName>
        <fullName evidence="6">Cytochrome C oxidase, cbb3-type, subunit III</fullName>
    </submittedName>
</protein>
<dbReference type="STRING" id="1194090.SAMN05443144_105119"/>
<evidence type="ECO:0000313" key="7">
    <source>
        <dbReference type="Proteomes" id="UP000184041"/>
    </source>
</evidence>
<dbReference type="InterPro" id="IPR009056">
    <property type="entry name" value="Cyt_c-like_dom"/>
</dbReference>
<dbReference type="SUPFAM" id="SSF46626">
    <property type="entry name" value="Cytochrome c"/>
    <property type="match status" value="1"/>
</dbReference>
<dbReference type="Gene3D" id="1.10.760.10">
    <property type="entry name" value="Cytochrome c-like domain"/>
    <property type="match status" value="1"/>
</dbReference>
<dbReference type="PROSITE" id="PS51007">
    <property type="entry name" value="CYTC"/>
    <property type="match status" value="1"/>
</dbReference>